<dbReference type="EnsemblPlants" id="TraesCS5B02G221200.1">
    <property type="protein sequence ID" value="TraesCS5B02G221200.1.cds1"/>
    <property type="gene ID" value="TraesCS5B02G221200"/>
</dbReference>
<dbReference type="SMR" id="A0A3B6LMT4"/>
<dbReference type="Pfam" id="PF13855">
    <property type="entry name" value="LRR_8"/>
    <property type="match status" value="1"/>
</dbReference>
<dbReference type="InterPro" id="IPR013210">
    <property type="entry name" value="LRR_N_plant-typ"/>
</dbReference>
<keyword evidence="5" id="KW-0677">Repeat</keyword>
<dbReference type="GO" id="GO:0016020">
    <property type="term" value="C:membrane"/>
    <property type="evidence" value="ECO:0007669"/>
    <property type="project" value="UniProtKB-SubCell"/>
</dbReference>
<evidence type="ECO:0000256" key="7">
    <source>
        <dbReference type="ARBA" id="ARBA00023136"/>
    </source>
</evidence>
<dbReference type="Gramene" id="TraesCAD_scaffold_025042_01G000100.1">
    <property type="protein sequence ID" value="TraesCAD_scaffold_025042_01G000100.1"/>
    <property type="gene ID" value="TraesCAD_scaffold_025042_01G000100"/>
</dbReference>
<keyword evidence="2" id="KW-0433">Leucine-rich repeat</keyword>
<proteinExistence type="predicted"/>
<keyword evidence="8" id="KW-0325">Glycoprotein</keyword>
<comment type="subcellular location">
    <subcellularLocation>
        <location evidence="1">Membrane</location>
        <topology evidence="1">Single-pass membrane protein</topology>
    </subcellularLocation>
</comment>
<evidence type="ECO:0000256" key="9">
    <source>
        <dbReference type="SAM" id="SignalP"/>
    </source>
</evidence>
<dbReference type="Proteomes" id="UP000019116">
    <property type="component" value="Chromosome 5B"/>
</dbReference>
<dbReference type="PANTHER" id="PTHR48010:SF58">
    <property type="entry name" value="RECEPTOR PROTEIN KINASE-LIKE PROTEIN ZAR1"/>
    <property type="match status" value="1"/>
</dbReference>
<dbReference type="Gramene" id="TraesCLE_scaffold_038424_01G000100.1">
    <property type="protein sequence ID" value="TraesCLE_scaffold_038424_01G000100.1"/>
    <property type="gene ID" value="TraesCLE_scaffold_038424_01G000100"/>
</dbReference>
<evidence type="ECO:0000256" key="2">
    <source>
        <dbReference type="ARBA" id="ARBA00022614"/>
    </source>
</evidence>
<dbReference type="Gramene" id="TraesROB_scaffold_024641_01G000500.1">
    <property type="protein sequence ID" value="TraesROB_scaffold_024641_01G000500.1"/>
    <property type="gene ID" value="TraesROB_scaffold_024641_01G000500"/>
</dbReference>
<dbReference type="Gramene" id="TraesRN5B0100586800.1">
    <property type="protein sequence ID" value="TraesRN5B0100586800.1"/>
    <property type="gene ID" value="TraesRN5B0100586800"/>
</dbReference>
<evidence type="ECO:0000256" key="5">
    <source>
        <dbReference type="ARBA" id="ARBA00022737"/>
    </source>
</evidence>
<dbReference type="FunFam" id="3.80.10.10:FF:000275">
    <property type="entry name" value="Leucine-rich repeat receptor-like protein kinase"/>
    <property type="match status" value="1"/>
</dbReference>
<protein>
    <recommendedName>
        <fullName evidence="10">Leucine-rich repeat-containing N-terminal plant-type domain-containing protein</fullName>
    </recommendedName>
</protein>
<feature type="domain" description="Leucine-rich repeat-containing N-terminal plant-type" evidence="10">
    <location>
        <begin position="48"/>
        <end position="87"/>
    </location>
</feature>
<dbReference type="PaxDb" id="4565-Traes_5BL_C529A7E90.1"/>
<evidence type="ECO:0000256" key="3">
    <source>
        <dbReference type="ARBA" id="ARBA00022692"/>
    </source>
</evidence>
<evidence type="ECO:0000256" key="8">
    <source>
        <dbReference type="ARBA" id="ARBA00023180"/>
    </source>
</evidence>
<organism evidence="11">
    <name type="scientific">Triticum aestivum</name>
    <name type="common">Wheat</name>
    <dbReference type="NCBI Taxonomy" id="4565"/>
    <lineage>
        <taxon>Eukaryota</taxon>
        <taxon>Viridiplantae</taxon>
        <taxon>Streptophyta</taxon>
        <taxon>Embryophyta</taxon>
        <taxon>Tracheophyta</taxon>
        <taxon>Spermatophyta</taxon>
        <taxon>Magnoliopsida</taxon>
        <taxon>Liliopsida</taxon>
        <taxon>Poales</taxon>
        <taxon>Poaceae</taxon>
        <taxon>BOP clade</taxon>
        <taxon>Pooideae</taxon>
        <taxon>Triticodae</taxon>
        <taxon>Triticeae</taxon>
        <taxon>Triticinae</taxon>
        <taxon>Triticum</taxon>
    </lineage>
</organism>
<reference evidence="11" key="2">
    <citation type="submission" date="2018-10" db="UniProtKB">
        <authorList>
            <consortium name="EnsemblPlants"/>
        </authorList>
    </citation>
    <scope>IDENTIFICATION</scope>
</reference>
<dbReference type="InterPro" id="IPR001611">
    <property type="entry name" value="Leu-rich_rpt"/>
</dbReference>
<dbReference type="Gene3D" id="3.80.10.10">
    <property type="entry name" value="Ribonuclease Inhibitor"/>
    <property type="match status" value="2"/>
</dbReference>
<keyword evidence="12" id="KW-1185">Reference proteome</keyword>
<dbReference type="InterPro" id="IPR050994">
    <property type="entry name" value="At_inactive_RLKs"/>
</dbReference>
<evidence type="ECO:0000259" key="10">
    <source>
        <dbReference type="Pfam" id="PF08263"/>
    </source>
</evidence>
<evidence type="ECO:0000313" key="12">
    <source>
        <dbReference type="Proteomes" id="UP000019116"/>
    </source>
</evidence>
<name>A0A3B6LMT4_WHEAT</name>
<dbReference type="Gramene" id="TraesCS5B03G0581700.1">
    <property type="protein sequence ID" value="TraesCS5B03G0581700.1.CDS1"/>
    <property type="gene ID" value="TraesCS5B03G0581700"/>
</dbReference>
<dbReference type="Pfam" id="PF08263">
    <property type="entry name" value="LRRNT_2"/>
    <property type="match status" value="1"/>
</dbReference>
<evidence type="ECO:0000256" key="4">
    <source>
        <dbReference type="ARBA" id="ARBA00022729"/>
    </source>
</evidence>
<feature type="signal peptide" evidence="9">
    <location>
        <begin position="1"/>
        <end position="26"/>
    </location>
</feature>
<keyword evidence="6" id="KW-1133">Transmembrane helix</keyword>
<dbReference type="AlphaFoldDB" id="A0A3B6LMT4"/>
<keyword evidence="4 9" id="KW-0732">Signal</keyword>
<accession>A0A3B6LMT4</accession>
<dbReference type="OMA" id="HAPTINS"/>
<dbReference type="Gramene" id="TraesPARA_EIv1.0_1685340.1">
    <property type="protein sequence ID" value="TraesPARA_EIv1.0_1685340.1.CDS1"/>
    <property type="gene ID" value="TraesPARA_EIv1.0_1685340"/>
</dbReference>
<dbReference type="PANTHER" id="PTHR48010">
    <property type="entry name" value="OS05G0588300 PROTEIN"/>
    <property type="match status" value="1"/>
</dbReference>
<evidence type="ECO:0000313" key="11">
    <source>
        <dbReference type="EnsemblPlants" id="TraesCS5B02G221200.1.cds1"/>
    </source>
</evidence>
<dbReference type="STRING" id="4565.A0A3B6LMT4"/>
<dbReference type="Gramene" id="TraesLDM5B03G02900830.1">
    <property type="protein sequence ID" value="TraesLDM5B03G02900830.1.CDS1"/>
    <property type="gene ID" value="TraesLDM5B03G02900830"/>
</dbReference>
<reference evidence="11" key="1">
    <citation type="submission" date="2018-08" db="EMBL/GenBank/DDBJ databases">
        <authorList>
            <person name="Rossello M."/>
        </authorList>
    </citation>
    <scope>NUCLEOTIDE SEQUENCE [LARGE SCALE GENOMIC DNA]</scope>
    <source>
        <strain evidence="11">cv. Chinese Spring</strain>
    </source>
</reference>
<feature type="chain" id="PRO_5017200612" description="Leucine-rich repeat-containing N-terminal plant-type domain-containing protein" evidence="9">
    <location>
        <begin position="27"/>
        <end position="313"/>
    </location>
</feature>
<dbReference type="InterPro" id="IPR032675">
    <property type="entry name" value="LRR_dom_sf"/>
</dbReference>
<sequence length="313" mass="33899">MMAPMAVRRAANVLLLHLMIFHAVVAAAGEQQAGTIVRQQRRRQVLLQEKATLLALKRSLTLLSPSPLADWNESSGDVCGLTGIACDWRRQHIIGLSLGDMNISGAVPPVIGNLTRLKSLDMSRNFLAGQIPAELSNLRGLEVLDLGHNQLSGGIPPSFSELASLAYLSLKDNQLSGPIPAVLFKNCTSLGLVDFGNNDLSGEIPLEASENILVLSLYSNRLTGKLPWWLANCTYLYMLDVEDNSLADELPAGIIAGKQQLKYLHLSNNYRFSSHDGNTNLEPFFAAVSNCSQILQIEAGTVRMGGRLPSVGQ</sequence>
<evidence type="ECO:0000256" key="6">
    <source>
        <dbReference type="ARBA" id="ARBA00022989"/>
    </source>
</evidence>
<dbReference type="Pfam" id="PF00560">
    <property type="entry name" value="LRR_1"/>
    <property type="match status" value="1"/>
</dbReference>
<dbReference type="Gramene" id="TraesWEE_scaffold_078916_01G000300.1">
    <property type="protein sequence ID" value="TraesWEE_scaffold_078916_01G000300.1"/>
    <property type="gene ID" value="TraesWEE_scaffold_078916_01G000300"/>
</dbReference>
<keyword evidence="3" id="KW-0812">Transmembrane</keyword>
<evidence type="ECO:0000256" key="1">
    <source>
        <dbReference type="ARBA" id="ARBA00004167"/>
    </source>
</evidence>
<dbReference type="SUPFAM" id="SSF52058">
    <property type="entry name" value="L domain-like"/>
    <property type="match status" value="1"/>
</dbReference>
<dbReference type="Gramene" id="TraesCS5B02G221200.1">
    <property type="protein sequence ID" value="TraesCS5B02G221200.1.cds1"/>
    <property type="gene ID" value="TraesCS5B02G221200"/>
</dbReference>
<keyword evidence="7" id="KW-0472">Membrane</keyword>